<dbReference type="EMBL" id="PEDL01000032">
    <property type="protein sequence ID" value="PHV69347.1"/>
    <property type="molecule type" value="Genomic_DNA"/>
</dbReference>
<comment type="caution">
    <text evidence="1">The sequence shown here is derived from an EMBL/GenBank/DDBJ whole genome shotgun (WGS) entry which is preliminary data.</text>
</comment>
<keyword evidence="1" id="KW-0808">Transferase</keyword>
<organism evidence="1 2">
    <name type="scientific">Sporanaerobium hydrogeniformans</name>
    <dbReference type="NCBI Taxonomy" id="3072179"/>
    <lineage>
        <taxon>Bacteria</taxon>
        <taxon>Bacillati</taxon>
        <taxon>Bacillota</taxon>
        <taxon>Clostridia</taxon>
        <taxon>Lachnospirales</taxon>
        <taxon>Lachnospiraceae</taxon>
        <taxon>Sporanaerobium</taxon>
    </lineage>
</organism>
<accession>A0AC61D9X6</accession>
<reference evidence="1" key="1">
    <citation type="submission" date="2017-10" db="EMBL/GenBank/DDBJ databases">
        <title>Genome sequence of cellulolytic Lachnospiraceae bacterium XHS1971 isolated from hotspring sediment.</title>
        <authorList>
            <person name="Vasudevan G."/>
            <person name="Joshi A.J."/>
            <person name="Hivarkar S."/>
            <person name="Lanjekar V.B."/>
            <person name="Dhakephalkar P.K."/>
            <person name="Dagar S."/>
        </authorList>
    </citation>
    <scope>NUCLEOTIDE SEQUENCE</scope>
    <source>
        <strain evidence="1">XHS1971</strain>
    </source>
</reference>
<evidence type="ECO:0000313" key="1">
    <source>
        <dbReference type="EMBL" id="PHV69347.1"/>
    </source>
</evidence>
<keyword evidence="1" id="KW-0418">Kinase</keyword>
<name>A0AC61D9X6_9FIRM</name>
<evidence type="ECO:0000313" key="2">
    <source>
        <dbReference type="Proteomes" id="UP000224460"/>
    </source>
</evidence>
<proteinExistence type="predicted"/>
<gene>
    <name evidence="1" type="ORF">CS063_16280</name>
</gene>
<sequence>MLFISSLTKKLQRFFLNLSIKFKIIFIFTVFIFIYAIAASLLYTKVFNTQKITQLRQSSFQSIDLMKSSIDANIETINNVSKLIISDPSINNYLKTAATPIALRKKATQTLTNLYVTFPFIDSIYIYHFDGSNINASQSVTYSLIDELQAAPWYKKVISLKGSYFITINAQNTLLPNTRKNNISLMRVVYDINDILPIGILVINISQDFFSPIIEEVQAKYGSSFVLIDGNNNPIIKTKEPLEMFLSKPYEAYSEGTIEKMNGSKYFVLASSLPQYDWKIISYTALNPLNNTLNAFMSTLILLALITIIIFLSASLFTANLVTWPIKNLITCMQGVKKGHFKPVDIAVGNDEIGELKATYNIMIHEIEKMIKHEVQIEKQKRKYELDILNEQIKPHFLYNTLDSIGYLILSNNNKDAYTAVNALGQFYKSSLNKGKETHTLKEEILIIKNYLIIQKFRYGSILADSYDLSPETLSLPILKNSLQPLVENCIYHGIKPSGEPGNILITSSIKENKLYITVEDDGLGMTKEKMQHLEAETLDRNTASFGLRGTISRLKIYYESNDVYDIISEPFKGTVIILKIPIKEAI</sequence>
<protein>
    <submittedName>
        <fullName evidence="1">Histidine kinase</fullName>
    </submittedName>
</protein>
<dbReference type="Proteomes" id="UP000224460">
    <property type="component" value="Unassembled WGS sequence"/>
</dbReference>
<keyword evidence="2" id="KW-1185">Reference proteome</keyword>